<evidence type="ECO:0000259" key="1">
    <source>
        <dbReference type="Pfam" id="PF13304"/>
    </source>
</evidence>
<dbReference type="InterPro" id="IPR051396">
    <property type="entry name" value="Bact_Antivir_Def_Nuclease"/>
</dbReference>
<dbReference type="InterPro" id="IPR003959">
    <property type="entry name" value="ATPase_AAA_core"/>
</dbReference>
<dbReference type="InterPro" id="IPR014555">
    <property type="entry name" value="RecF-like"/>
</dbReference>
<dbReference type="Pfam" id="PF13304">
    <property type="entry name" value="AAA_21"/>
    <property type="match status" value="1"/>
</dbReference>
<comment type="caution">
    <text evidence="2">The sequence shown here is derived from an EMBL/GenBank/DDBJ whole genome shotgun (WGS) entry which is preliminary data.</text>
</comment>
<dbReference type="Gene3D" id="3.40.50.300">
    <property type="entry name" value="P-loop containing nucleotide triphosphate hydrolases"/>
    <property type="match status" value="1"/>
</dbReference>
<reference evidence="2 3" key="1">
    <citation type="submission" date="2017-01" db="EMBL/GenBank/DDBJ databases">
        <title>The cable genome- insights into the physiology and evolution of filamentous bacteria capable of sulfide oxidation via long distance electron transfer.</title>
        <authorList>
            <person name="Schreiber L."/>
            <person name="Bjerg J.T."/>
            <person name="Boggild A."/>
            <person name="Van De Vossenberg J."/>
            <person name="Meysman F."/>
            <person name="Nielsen L.P."/>
            <person name="Schramm A."/>
            <person name="Kjeldsen K.U."/>
        </authorList>
    </citation>
    <scope>NUCLEOTIDE SEQUENCE [LARGE SCALE GENOMIC DNA]</scope>
    <source>
        <strain evidence="2">A5</strain>
    </source>
</reference>
<dbReference type="PANTHER" id="PTHR43581">
    <property type="entry name" value="ATP/GTP PHOSPHATASE"/>
    <property type="match status" value="1"/>
</dbReference>
<protein>
    <submittedName>
        <fullName evidence="2">Putative ATPase</fullName>
    </submittedName>
</protein>
<gene>
    <name evidence="2" type="ORF">VU01_10433</name>
</gene>
<dbReference type="EMBL" id="MTKS01000043">
    <property type="protein sequence ID" value="RWX52068.1"/>
    <property type="molecule type" value="Genomic_DNA"/>
</dbReference>
<dbReference type="GO" id="GO:0005524">
    <property type="term" value="F:ATP binding"/>
    <property type="evidence" value="ECO:0007669"/>
    <property type="project" value="InterPro"/>
</dbReference>
<feature type="domain" description="ATPase AAA-type core" evidence="1">
    <location>
        <begin position="25"/>
        <end position="330"/>
    </location>
</feature>
<keyword evidence="3" id="KW-1185">Reference proteome</keyword>
<evidence type="ECO:0000313" key="2">
    <source>
        <dbReference type="EMBL" id="RWX52068.1"/>
    </source>
</evidence>
<accession>A0A444JGI2</accession>
<sequence length="380" mass="43959">MRIKTLSYIDKTTGWELQRLSFDQLTLLVGASGVGKTRILKSILDVRRVAKGASLNGISWYIEFLTTGGRKYTWEGEFEDKGFSVENTFGFNDEDEKEKPRIDSERVYINDELVIDRNIDGIFFNGKKTVKLSKNESAVFLLREEEQIQEAQREFDKVIFDDNTSDINRFAFDDEVEEKLEKYRSIKTIRDSNEDVKLKLYFIYKNQKKSFEDIAQAFIDVFPYVEGVKVEPLQHNGKHVPLFLREMPFIQIKEKGIEQWIPETRMSSGMLRTLMHIAELYLCADSSLILIDEFENSLGINCIDELAQTIVSAERGLQFIITSHHPYIINNIKHTDWKIVTRKGGAVVARNASDFNFDKSKHKAFTQLINLDIYSEGVES</sequence>
<proteinExistence type="predicted"/>
<dbReference type="PIRSF" id="PIRSF029347">
    <property type="entry name" value="RecF"/>
    <property type="match status" value="1"/>
</dbReference>
<organism evidence="2 3">
    <name type="scientific">Candidatus Electrothrix marina</name>
    <dbReference type="NCBI Taxonomy" id="1859130"/>
    <lineage>
        <taxon>Bacteria</taxon>
        <taxon>Pseudomonadati</taxon>
        <taxon>Thermodesulfobacteriota</taxon>
        <taxon>Desulfobulbia</taxon>
        <taxon>Desulfobulbales</taxon>
        <taxon>Desulfobulbaceae</taxon>
        <taxon>Candidatus Electrothrix</taxon>
    </lineage>
</organism>
<dbReference type="GO" id="GO:0016887">
    <property type="term" value="F:ATP hydrolysis activity"/>
    <property type="evidence" value="ECO:0007669"/>
    <property type="project" value="InterPro"/>
</dbReference>
<dbReference type="Proteomes" id="UP000288892">
    <property type="component" value="Unassembled WGS sequence"/>
</dbReference>
<dbReference type="InterPro" id="IPR027417">
    <property type="entry name" value="P-loop_NTPase"/>
</dbReference>
<dbReference type="SUPFAM" id="SSF52540">
    <property type="entry name" value="P-loop containing nucleoside triphosphate hydrolases"/>
    <property type="match status" value="1"/>
</dbReference>
<dbReference type="PANTHER" id="PTHR43581:SF2">
    <property type="entry name" value="EXCINUCLEASE ATPASE SUBUNIT"/>
    <property type="match status" value="1"/>
</dbReference>
<evidence type="ECO:0000313" key="3">
    <source>
        <dbReference type="Proteomes" id="UP000288892"/>
    </source>
</evidence>
<dbReference type="AlphaFoldDB" id="A0A444JGI2"/>
<name>A0A444JGI2_9BACT</name>